<dbReference type="InterPro" id="IPR036390">
    <property type="entry name" value="WH_DNA-bd_sf"/>
</dbReference>
<accession>A0ABV9AMU0</accession>
<reference evidence="3" key="1">
    <citation type="journal article" date="2019" name="Int. J. Syst. Evol. Microbiol.">
        <title>The Global Catalogue of Microorganisms (GCM) 10K type strain sequencing project: providing services to taxonomists for standard genome sequencing and annotation.</title>
        <authorList>
            <consortium name="The Broad Institute Genomics Platform"/>
            <consortium name="The Broad Institute Genome Sequencing Center for Infectious Disease"/>
            <person name="Wu L."/>
            <person name="Ma J."/>
        </authorList>
    </citation>
    <scope>NUCLEOTIDE SEQUENCE [LARGE SCALE GENOMIC DNA]</scope>
    <source>
        <strain evidence="3">CGMCC 4.7177</strain>
    </source>
</reference>
<evidence type="ECO:0000259" key="1">
    <source>
        <dbReference type="PROSITE" id="PS50995"/>
    </source>
</evidence>
<dbReference type="Proteomes" id="UP001595839">
    <property type="component" value="Unassembled WGS sequence"/>
</dbReference>
<dbReference type="Gene3D" id="1.10.10.10">
    <property type="entry name" value="Winged helix-like DNA-binding domain superfamily/Winged helix DNA-binding domain"/>
    <property type="match status" value="1"/>
</dbReference>
<comment type="caution">
    <text evidence="2">The sequence shown here is derived from an EMBL/GenBank/DDBJ whole genome shotgun (WGS) entry which is preliminary data.</text>
</comment>
<dbReference type="Pfam" id="PF01047">
    <property type="entry name" value="MarR"/>
    <property type="match status" value="1"/>
</dbReference>
<dbReference type="PROSITE" id="PS50995">
    <property type="entry name" value="HTH_MARR_2"/>
    <property type="match status" value="1"/>
</dbReference>
<dbReference type="InterPro" id="IPR000835">
    <property type="entry name" value="HTH_MarR-typ"/>
</dbReference>
<dbReference type="SUPFAM" id="SSF46785">
    <property type="entry name" value="Winged helix' DNA-binding domain"/>
    <property type="match status" value="1"/>
</dbReference>
<gene>
    <name evidence="2" type="ORF">ACFPIH_16720</name>
</gene>
<dbReference type="InterPro" id="IPR052526">
    <property type="entry name" value="HTH-type_Bedaq_tolerance"/>
</dbReference>
<dbReference type="PANTHER" id="PTHR39515">
    <property type="entry name" value="CONSERVED PROTEIN"/>
    <property type="match status" value="1"/>
</dbReference>
<dbReference type="SMART" id="SM00347">
    <property type="entry name" value="HTH_MARR"/>
    <property type="match status" value="1"/>
</dbReference>
<dbReference type="InterPro" id="IPR036388">
    <property type="entry name" value="WH-like_DNA-bd_sf"/>
</dbReference>
<organism evidence="2 3">
    <name type="scientific">Streptomyces vulcanius</name>
    <dbReference type="NCBI Taxonomy" id="1441876"/>
    <lineage>
        <taxon>Bacteria</taxon>
        <taxon>Bacillati</taxon>
        <taxon>Actinomycetota</taxon>
        <taxon>Actinomycetes</taxon>
        <taxon>Kitasatosporales</taxon>
        <taxon>Streptomycetaceae</taxon>
        <taxon>Streptomyces</taxon>
    </lineage>
</organism>
<feature type="domain" description="HTH marR-type" evidence="1">
    <location>
        <begin position="14"/>
        <end position="149"/>
    </location>
</feature>
<name>A0ABV9AMU0_9ACTN</name>
<protein>
    <submittedName>
        <fullName evidence="2">MarR family winged helix-turn-helix transcriptional regulator</fullName>
    </submittedName>
</protein>
<dbReference type="EMBL" id="JBHSFK010000009">
    <property type="protein sequence ID" value="MFC4501157.1"/>
    <property type="molecule type" value="Genomic_DNA"/>
</dbReference>
<evidence type="ECO:0000313" key="3">
    <source>
        <dbReference type="Proteomes" id="UP001595839"/>
    </source>
</evidence>
<dbReference type="PANTHER" id="PTHR39515:SF2">
    <property type="entry name" value="HTH-TYPE TRANSCRIPTIONAL REGULATOR RV0880"/>
    <property type="match status" value="1"/>
</dbReference>
<sequence length="150" mass="16380">MTTGDSSEPASAAAQTAAEDLAMVFRRLRGLLAAAPTGGLTPSQRSVLLRLEKNGASSTTLLATAEGVRSQSMTATLKSLDVAGMIERSPDPDDGRRQIITLSTEGRNRVEHDRRKRREWFAREMDRRYDPEQLATINEALTLLGELADP</sequence>
<evidence type="ECO:0000313" key="2">
    <source>
        <dbReference type="EMBL" id="MFC4501157.1"/>
    </source>
</evidence>
<dbReference type="RefSeq" id="WP_381172156.1">
    <property type="nucleotide sequence ID" value="NZ_JBHSFK010000009.1"/>
</dbReference>
<keyword evidence="3" id="KW-1185">Reference proteome</keyword>
<proteinExistence type="predicted"/>
<dbReference type="Gene3D" id="1.10.287.100">
    <property type="match status" value="1"/>
</dbReference>